<evidence type="ECO:0000313" key="1">
    <source>
        <dbReference type="EMBL" id="SVB31690.1"/>
    </source>
</evidence>
<dbReference type="GO" id="GO:0005737">
    <property type="term" value="C:cytoplasm"/>
    <property type="evidence" value="ECO:0007669"/>
    <property type="project" value="TreeGrafter"/>
</dbReference>
<dbReference type="Gene3D" id="3.40.50.720">
    <property type="entry name" value="NAD(P)-binding Rossmann-like Domain"/>
    <property type="match status" value="1"/>
</dbReference>
<evidence type="ECO:0008006" key="2">
    <source>
        <dbReference type="Google" id="ProtNLM"/>
    </source>
</evidence>
<protein>
    <recommendedName>
        <fullName evidence="2">Ornithine cyclodeaminase family protein</fullName>
    </recommendedName>
</protein>
<sequence length="309" mass="32550">MASPVFIEIDQIKSVLPGIDSVAAIEEGFIAYSQGKVDVPPVGEMIFHDPPGDVHIKYGAIIGDDYYTIKLASGFQNNPSLGIPRIQGMMLLFSQKTGESVAILLDGGHLTNVRTAAAGAVVAKYMAPKNVQRIGVFGSGVQGRMQVEYLKGIVDCSDIIAWGRTDESMAAYKSEMGAQGYTVETTRDAEAIASSCNLIITSTPSKEPLLKDGQIRPGTHITAMGSDTPEKIELDPQILANADVLVVDSIPQSKSRGEIAKATEAGAVGEGAATELGNVIQDPSKGRTSDDQTTIADLTGVAVQDIQIS</sequence>
<dbReference type="SUPFAM" id="SSF51735">
    <property type="entry name" value="NAD(P)-binding Rossmann-fold domains"/>
    <property type="match status" value="1"/>
</dbReference>
<dbReference type="InterPro" id="IPR036291">
    <property type="entry name" value="NAD(P)-bd_dom_sf"/>
</dbReference>
<dbReference type="PANTHER" id="PTHR13812:SF19">
    <property type="entry name" value="KETIMINE REDUCTASE MU-CRYSTALLIN"/>
    <property type="match status" value="1"/>
</dbReference>
<organism evidence="1">
    <name type="scientific">marine metagenome</name>
    <dbReference type="NCBI Taxonomy" id="408172"/>
    <lineage>
        <taxon>unclassified sequences</taxon>
        <taxon>metagenomes</taxon>
        <taxon>ecological metagenomes</taxon>
    </lineage>
</organism>
<gene>
    <name evidence="1" type="ORF">METZ01_LOCUS184544</name>
</gene>
<dbReference type="PIRSF" id="PIRSF001439">
    <property type="entry name" value="CryM"/>
    <property type="match status" value="1"/>
</dbReference>
<name>A0A382CZS8_9ZZZZ</name>
<dbReference type="EMBL" id="UINC01036948">
    <property type="protein sequence ID" value="SVB31690.1"/>
    <property type="molecule type" value="Genomic_DNA"/>
</dbReference>
<dbReference type="AlphaFoldDB" id="A0A382CZS8"/>
<dbReference type="Pfam" id="PF02423">
    <property type="entry name" value="OCD_Mu_crystall"/>
    <property type="match status" value="1"/>
</dbReference>
<feature type="non-terminal residue" evidence="1">
    <location>
        <position position="309"/>
    </location>
</feature>
<dbReference type="InterPro" id="IPR023401">
    <property type="entry name" value="ODC_N"/>
</dbReference>
<proteinExistence type="predicted"/>
<dbReference type="PANTHER" id="PTHR13812">
    <property type="entry name" value="KETIMINE REDUCTASE MU-CRYSTALLIN"/>
    <property type="match status" value="1"/>
</dbReference>
<reference evidence="1" key="1">
    <citation type="submission" date="2018-05" db="EMBL/GenBank/DDBJ databases">
        <authorList>
            <person name="Lanie J.A."/>
            <person name="Ng W.-L."/>
            <person name="Kazmierczak K.M."/>
            <person name="Andrzejewski T.M."/>
            <person name="Davidsen T.M."/>
            <person name="Wayne K.J."/>
            <person name="Tettelin H."/>
            <person name="Glass J.I."/>
            <person name="Rusch D."/>
            <person name="Podicherti R."/>
            <person name="Tsui H.-C.T."/>
            <person name="Winkler M.E."/>
        </authorList>
    </citation>
    <scope>NUCLEOTIDE SEQUENCE</scope>
</reference>
<dbReference type="Gene3D" id="3.30.1780.10">
    <property type="entry name" value="ornithine cyclodeaminase, domain 1"/>
    <property type="match status" value="1"/>
</dbReference>
<dbReference type="InterPro" id="IPR003462">
    <property type="entry name" value="ODC_Mu_crystall"/>
</dbReference>
<accession>A0A382CZS8</accession>